<dbReference type="InterPro" id="IPR030456">
    <property type="entry name" value="TF_fork_head_CS_2"/>
</dbReference>
<evidence type="ECO:0000256" key="1">
    <source>
        <dbReference type="ARBA" id="ARBA00023125"/>
    </source>
</evidence>
<dbReference type="OMA" id="NDWSSSM"/>
<dbReference type="PANTHER" id="PTHR11829:SF343">
    <property type="entry name" value="FORK-HEAD DOMAIN-CONTAINING PROTEIN"/>
    <property type="match status" value="1"/>
</dbReference>
<reference evidence="7" key="1">
    <citation type="submission" date="2015-02" db="EMBL/GenBank/DDBJ databases">
        <title>Genome sequencing for Strongylocentrotus purpuratus.</title>
        <authorList>
            <person name="Murali S."/>
            <person name="Liu Y."/>
            <person name="Vee V."/>
            <person name="English A."/>
            <person name="Wang M."/>
            <person name="Skinner E."/>
            <person name="Han Y."/>
            <person name="Muzny D.M."/>
            <person name="Worley K.C."/>
            <person name="Gibbs R.A."/>
        </authorList>
    </citation>
    <scope>NUCLEOTIDE SEQUENCE</scope>
</reference>
<evidence type="ECO:0000259" key="5">
    <source>
        <dbReference type="PROSITE" id="PS50039"/>
    </source>
</evidence>
<comment type="subcellular location">
    <subcellularLocation>
        <location evidence="3">Nucleus</location>
    </subcellularLocation>
</comment>
<dbReference type="InterPro" id="IPR050211">
    <property type="entry name" value="FOX_domain-containing"/>
</dbReference>
<dbReference type="Gene3D" id="1.10.10.10">
    <property type="entry name" value="Winged helix-like DNA-binding domain superfamily/Winged helix DNA-binding domain"/>
    <property type="match status" value="1"/>
</dbReference>
<keyword evidence="2 3" id="KW-0539">Nucleus</keyword>
<proteinExistence type="predicted"/>
<dbReference type="PANTHER" id="PTHR11829">
    <property type="entry name" value="FORKHEAD BOX PROTEIN"/>
    <property type="match status" value="1"/>
</dbReference>
<dbReference type="InParanoid" id="A0A7M7SST4"/>
<dbReference type="GO" id="GO:0043565">
    <property type="term" value="F:sequence-specific DNA binding"/>
    <property type="evidence" value="ECO:0007669"/>
    <property type="project" value="InterPro"/>
</dbReference>
<dbReference type="GeneID" id="115919363"/>
<dbReference type="RefSeq" id="XP_030828812.1">
    <property type="nucleotide sequence ID" value="XM_030972952.1"/>
</dbReference>
<name>A0A7M7SST4_STRPU</name>
<dbReference type="InterPro" id="IPR036388">
    <property type="entry name" value="WH-like_DNA-bd_sf"/>
</dbReference>
<dbReference type="SMART" id="SM00339">
    <property type="entry name" value="FH"/>
    <property type="match status" value="1"/>
</dbReference>
<dbReference type="InterPro" id="IPR001766">
    <property type="entry name" value="Fork_head_dom"/>
</dbReference>
<feature type="domain" description="Fork-head" evidence="5">
    <location>
        <begin position="53"/>
        <end position="130"/>
    </location>
</feature>
<evidence type="ECO:0000256" key="2">
    <source>
        <dbReference type="ARBA" id="ARBA00023242"/>
    </source>
</evidence>
<dbReference type="PRINTS" id="PR00053">
    <property type="entry name" value="FORKHEAD"/>
</dbReference>
<evidence type="ECO:0000313" key="7">
    <source>
        <dbReference type="Proteomes" id="UP000007110"/>
    </source>
</evidence>
<dbReference type="KEGG" id="spu:115919363"/>
<evidence type="ECO:0000256" key="4">
    <source>
        <dbReference type="SAM" id="MobiDB-lite"/>
    </source>
</evidence>
<dbReference type="EnsemblMetazoa" id="XM_030972952">
    <property type="protein sequence ID" value="XP_030828812"/>
    <property type="gene ID" value="LOC115919363"/>
</dbReference>
<dbReference type="Pfam" id="PF00250">
    <property type="entry name" value="Forkhead"/>
    <property type="match status" value="1"/>
</dbReference>
<sequence>MSVDVESLDVDATQLSKLKLYVSGGNDTMSQKTYSTVTPPPSPLDVHGDVDSRPPHSYVRIVIMSLLDCPGHEATIREIYDMITYKFPYYQENRLHWKNSVRHNLTVFSCFERVITEEGSTSRGSNRWRLIGNWRSILEKAEAVSVRKSRPCTPSIVEEFIKKKKKHHHKTSRINKLDIVSRREKDLAKRKKREKARKLRLAAGICRVNRMPLADSNHHDFTTPVKPTEEPLPSRMSTPPPRLPGIENIFLPSPTPSISPLREPMNIWEDAPDDFNLLSVPNLSLIDEITDIISANDEAKVPHLEAQTDSLDFISQYESDIDVAIERQSTWHQFTPEQSPAKAWSELSKAGLNGYASSAKNKNLWDLVDSTVNPEFLDMYTLNGEWSSSMMTGDYLLVS</sequence>
<dbReference type="OrthoDB" id="5954824at2759"/>
<protein>
    <recommendedName>
        <fullName evidence="5">Fork-head domain-containing protein</fullName>
    </recommendedName>
</protein>
<dbReference type="PROSITE" id="PS50039">
    <property type="entry name" value="FORK_HEAD_3"/>
    <property type="match status" value="1"/>
</dbReference>
<reference evidence="6" key="2">
    <citation type="submission" date="2021-01" db="UniProtKB">
        <authorList>
            <consortium name="EnsemblMetazoa"/>
        </authorList>
    </citation>
    <scope>IDENTIFICATION</scope>
</reference>
<dbReference type="CDD" id="cd00059">
    <property type="entry name" value="FH_FOX"/>
    <property type="match status" value="1"/>
</dbReference>
<feature type="region of interest" description="Disordered" evidence="4">
    <location>
        <begin position="217"/>
        <end position="237"/>
    </location>
</feature>
<dbReference type="GO" id="GO:0005634">
    <property type="term" value="C:nucleus"/>
    <property type="evidence" value="ECO:0007669"/>
    <property type="project" value="UniProtKB-SubCell"/>
</dbReference>
<dbReference type="InterPro" id="IPR036390">
    <property type="entry name" value="WH_DNA-bd_sf"/>
</dbReference>
<dbReference type="AlphaFoldDB" id="A0A7M7SST4"/>
<organism evidence="6 7">
    <name type="scientific">Strongylocentrotus purpuratus</name>
    <name type="common">Purple sea urchin</name>
    <dbReference type="NCBI Taxonomy" id="7668"/>
    <lineage>
        <taxon>Eukaryota</taxon>
        <taxon>Metazoa</taxon>
        <taxon>Echinodermata</taxon>
        <taxon>Eleutherozoa</taxon>
        <taxon>Echinozoa</taxon>
        <taxon>Echinoidea</taxon>
        <taxon>Euechinoidea</taxon>
        <taxon>Echinacea</taxon>
        <taxon>Camarodonta</taxon>
        <taxon>Echinidea</taxon>
        <taxon>Strongylocentrotidae</taxon>
        <taxon>Strongylocentrotus</taxon>
    </lineage>
</organism>
<dbReference type="SUPFAM" id="SSF46785">
    <property type="entry name" value="Winged helix' DNA-binding domain"/>
    <property type="match status" value="1"/>
</dbReference>
<dbReference type="GO" id="GO:0003700">
    <property type="term" value="F:DNA-binding transcription factor activity"/>
    <property type="evidence" value="ECO:0007669"/>
    <property type="project" value="InterPro"/>
</dbReference>
<accession>A0A7M7SST4</accession>
<evidence type="ECO:0000313" key="6">
    <source>
        <dbReference type="EnsemblMetazoa" id="XP_030828812"/>
    </source>
</evidence>
<dbReference type="PROSITE" id="PS00658">
    <property type="entry name" value="FORK_HEAD_2"/>
    <property type="match status" value="1"/>
</dbReference>
<feature type="DNA-binding region" description="Fork-head" evidence="3">
    <location>
        <begin position="53"/>
        <end position="130"/>
    </location>
</feature>
<evidence type="ECO:0000256" key="3">
    <source>
        <dbReference type="PROSITE-ProRule" id="PRU00089"/>
    </source>
</evidence>
<dbReference type="Proteomes" id="UP000007110">
    <property type="component" value="Unassembled WGS sequence"/>
</dbReference>
<keyword evidence="7" id="KW-1185">Reference proteome</keyword>
<keyword evidence="1 3" id="KW-0238">DNA-binding</keyword>